<accession>A0ABR3G4U7</accession>
<keyword evidence="2" id="KW-1185">Reference proteome</keyword>
<protein>
    <submittedName>
        <fullName evidence="1">Uncharacterized protein</fullName>
    </submittedName>
</protein>
<name>A0ABR3G4U7_9PEZI</name>
<proteinExistence type="predicted"/>
<gene>
    <name evidence="1" type="ORF">Q9L58_010386</name>
</gene>
<dbReference type="EMBL" id="JBBBZM010000389">
    <property type="protein sequence ID" value="KAL0630762.1"/>
    <property type="molecule type" value="Genomic_DNA"/>
</dbReference>
<evidence type="ECO:0000313" key="1">
    <source>
        <dbReference type="EMBL" id="KAL0630762.1"/>
    </source>
</evidence>
<evidence type="ECO:0000313" key="2">
    <source>
        <dbReference type="Proteomes" id="UP001447188"/>
    </source>
</evidence>
<dbReference type="Proteomes" id="UP001447188">
    <property type="component" value="Unassembled WGS sequence"/>
</dbReference>
<comment type="caution">
    <text evidence="1">The sequence shown here is derived from an EMBL/GenBank/DDBJ whole genome shotgun (WGS) entry which is preliminary data.</text>
</comment>
<reference evidence="1 2" key="1">
    <citation type="submission" date="2024-02" db="EMBL/GenBank/DDBJ databases">
        <title>Discinaceae phylogenomics.</title>
        <authorList>
            <person name="Dirks A.C."/>
            <person name="James T.Y."/>
        </authorList>
    </citation>
    <scope>NUCLEOTIDE SEQUENCE [LARGE SCALE GENOMIC DNA]</scope>
    <source>
        <strain evidence="1 2">ACD0624</strain>
    </source>
</reference>
<organism evidence="1 2">
    <name type="scientific">Discina gigas</name>
    <dbReference type="NCBI Taxonomy" id="1032678"/>
    <lineage>
        <taxon>Eukaryota</taxon>
        <taxon>Fungi</taxon>
        <taxon>Dikarya</taxon>
        <taxon>Ascomycota</taxon>
        <taxon>Pezizomycotina</taxon>
        <taxon>Pezizomycetes</taxon>
        <taxon>Pezizales</taxon>
        <taxon>Discinaceae</taxon>
        <taxon>Discina</taxon>
    </lineage>
</organism>
<sequence length="241" mass="27712">MAQTSYTKAVDAFARSLAGKWEDLRTDMTIAMGSKESTFYLYKRNMIIRDVVVPADRESDEDEPSYQVRCCHCPPTRRPWGPYHHTFDTTSHYISHFERRHPGLPRSQEDEKEVLKVLKRIQRRQQVRATRNRWSSAQSLSVQVQVPRRQLNEQRYRRLLAAFVHEADSTFRVVESPAFNKLIKYCNASAPHISRRTTAADIKQIYPKTTAAGVKRVCQETTAAGVKQVCQETTAAGVKQV</sequence>